<dbReference type="GO" id="GO:0009055">
    <property type="term" value="F:electron transfer activity"/>
    <property type="evidence" value="ECO:0007669"/>
    <property type="project" value="InterPro"/>
</dbReference>
<keyword evidence="4 8" id="KW-0479">Metal-binding</keyword>
<dbReference type="PANTHER" id="PTHR10266">
    <property type="entry name" value="CYTOCHROME C1"/>
    <property type="match status" value="1"/>
</dbReference>
<comment type="cofactor">
    <cofactor evidence="8">
        <name>heme c</name>
        <dbReference type="ChEBI" id="CHEBI:61717"/>
    </cofactor>
    <text evidence="8">Binds 1 heme c group covalently per subunit.</text>
</comment>
<keyword evidence="10" id="KW-0732">Signal</keyword>
<dbReference type="Pfam" id="PF02167">
    <property type="entry name" value="Cytochrom_C1"/>
    <property type="match status" value="1"/>
</dbReference>
<dbReference type="GO" id="GO:0020037">
    <property type="term" value="F:heme binding"/>
    <property type="evidence" value="ECO:0007669"/>
    <property type="project" value="InterPro"/>
</dbReference>
<dbReference type="SUPFAM" id="SSF46626">
    <property type="entry name" value="Cytochrome c"/>
    <property type="match status" value="1"/>
</dbReference>
<dbReference type="PROSITE" id="PS51007">
    <property type="entry name" value="CYTC"/>
    <property type="match status" value="1"/>
</dbReference>
<evidence type="ECO:0000256" key="8">
    <source>
        <dbReference type="PIRSR" id="PIRSR602326-1"/>
    </source>
</evidence>
<dbReference type="PRINTS" id="PR00603">
    <property type="entry name" value="CYTOCHROMEC1"/>
</dbReference>
<dbReference type="AlphaFoldDB" id="A0A060UMB6"/>
<organism evidence="12">
    <name type="scientific">Acidithiobacillus ferrivorans</name>
    <dbReference type="NCBI Taxonomy" id="160808"/>
    <lineage>
        <taxon>Bacteria</taxon>
        <taxon>Pseudomonadati</taxon>
        <taxon>Pseudomonadota</taxon>
        <taxon>Acidithiobacillia</taxon>
        <taxon>Acidithiobacillales</taxon>
        <taxon>Acidithiobacillaceae</taxon>
        <taxon>Acidithiobacillus</taxon>
    </lineage>
</organism>
<dbReference type="InterPro" id="IPR002326">
    <property type="entry name" value="Cyt_c1"/>
</dbReference>
<keyword evidence="3 9" id="KW-0812">Transmembrane</keyword>
<comment type="caution">
    <text evidence="12">The sequence shown here is derived from an EMBL/GenBank/DDBJ whole genome shotgun (WGS) entry which is preliminary data.</text>
</comment>
<dbReference type="EMBL" id="CCCS020000023">
    <property type="protein sequence ID" value="CDQ09792.1"/>
    <property type="molecule type" value="Genomic_DNA"/>
</dbReference>
<evidence type="ECO:0000256" key="1">
    <source>
        <dbReference type="ARBA" id="ARBA00004370"/>
    </source>
</evidence>
<evidence type="ECO:0000259" key="11">
    <source>
        <dbReference type="PROSITE" id="PS51007"/>
    </source>
</evidence>
<feature type="chain" id="PRO_5001593369" evidence="10">
    <location>
        <begin position="35"/>
        <end position="243"/>
    </location>
</feature>
<evidence type="ECO:0000256" key="2">
    <source>
        <dbReference type="ARBA" id="ARBA00022617"/>
    </source>
</evidence>
<dbReference type="GO" id="GO:0016020">
    <property type="term" value="C:membrane"/>
    <property type="evidence" value="ECO:0007669"/>
    <property type="project" value="UniProtKB-SubCell"/>
</dbReference>
<dbReference type="InterPro" id="IPR009056">
    <property type="entry name" value="Cyt_c-like_dom"/>
</dbReference>
<feature type="domain" description="Cytochrome c" evidence="11">
    <location>
        <begin position="50"/>
        <end position="206"/>
    </location>
</feature>
<reference evidence="12" key="2">
    <citation type="submission" date="2014-07" db="EMBL/GenBank/DDBJ databases">
        <title>Initial genome analysis of the psychrotolerant acidophile Acidithiobacillus ferrivorans CF27: insights into iron and sulfur oxidation pathways and into biofilm formation.</title>
        <authorList>
            <person name="Talla E."/>
            <person name="Hedrich S."/>
            <person name="Mangenot S."/>
            <person name="Ji B."/>
            <person name="Johnson D.B."/>
            <person name="Barbe V."/>
            <person name="Bonnefoy V."/>
        </authorList>
    </citation>
    <scope>NUCLEOTIDE SEQUENCE [LARGE SCALE GENOMIC DNA]</scope>
    <source>
        <strain evidence="12">CF27</strain>
    </source>
</reference>
<keyword evidence="5 9" id="KW-1133">Transmembrane helix</keyword>
<comment type="subcellular location">
    <subcellularLocation>
        <location evidence="1">Membrane</location>
    </subcellularLocation>
</comment>
<feature type="binding site" description="covalent" evidence="8">
    <location>
        <position position="66"/>
    </location>
    <ligand>
        <name>heme c</name>
        <dbReference type="ChEBI" id="CHEBI:61717"/>
    </ligand>
</feature>
<sequence>MPTDIAQRGGIMKKYVVWAGMALGLLASAPGAFADNGPKMIAPHYTYNSKTIIAGAKLFATDCMACHSIKFMRYEFLTNDLGMSKADVHKYIMLPTGSKYKGNMVSAMPTDMAHKWFGLPPPDLSQIVRYKSQNWVYTYLLSFYLDPKQPSGWNNHVFPNVAMPDVLALHSGFVNEQGKVLRAGDESPQKFKEQVSDIVAFLRFVSDPSVVQRHDEGPWVLGLLALFIIFAYFLKKEYWRDVK</sequence>
<proteinExistence type="predicted"/>
<accession>A0A060UMB6</accession>
<evidence type="ECO:0000256" key="5">
    <source>
        <dbReference type="ARBA" id="ARBA00022989"/>
    </source>
</evidence>
<evidence type="ECO:0000256" key="7">
    <source>
        <dbReference type="ARBA" id="ARBA00023136"/>
    </source>
</evidence>
<feature type="binding site" description="covalent" evidence="8">
    <location>
        <position position="63"/>
    </location>
    <ligand>
        <name>heme c</name>
        <dbReference type="ChEBI" id="CHEBI:61717"/>
    </ligand>
</feature>
<evidence type="ECO:0000256" key="3">
    <source>
        <dbReference type="ARBA" id="ARBA00022692"/>
    </source>
</evidence>
<feature type="binding site" description="covalent" evidence="8">
    <location>
        <position position="163"/>
    </location>
    <ligand>
        <name>heme c</name>
        <dbReference type="ChEBI" id="CHEBI:61717"/>
    </ligand>
</feature>
<dbReference type="Gene3D" id="1.10.760.10">
    <property type="entry name" value="Cytochrome c-like domain"/>
    <property type="match status" value="1"/>
</dbReference>
<evidence type="ECO:0000256" key="9">
    <source>
        <dbReference type="SAM" id="Phobius"/>
    </source>
</evidence>
<dbReference type="PANTHER" id="PTHR10266:SF3">
    <property type="entry name" value="CYTOCHROME C1, HEME PROTEIN, MITOCHONDRIAL"/>
    <property type="match status" value="1"/>
</dbReference>
<reference evidence="12" key="1">
    <citation type="submission" date="2014-03" db="EMBL/GenBank/DDBJ databases">
        <authorList>
            <person name="Genoscope - CEA"/>
        </authorList>
    </citation>
    <scope>NUCLEOTIDE SEQUENCE [LARGE SCALE GENOMIC DNA]</scope>
    <source>
        <strain evidence="12">CF27</strain>
    </source>
</reference>
<keyword evidence="7 9" id="KW-0472">Membrane</keyword>
<dbReference type="GO" id="GO:0046872">
    <property type="term" value="F:metal ion binding"/>
    <property type="evidence" value="ECO:0007669"/>
    <property type="project" value="UniProtKB-KW"/>
</dbReference>
<evidence type="ECO:0000256" key="6">
    <source>
        <dbReference type="ARBA" id="ARBA00023004"/>
    </source>
</evidence>
<evidence type="ECO:0000256" key="10">
    <source>
        <dbReference type="SAM" id="SignalP"/>
    </source>
</evidence>
<feature type="transmembrane region" description="Helical" evidence="9">
    <location>
        <begin position="217"/>
        <end position="234"/>
    </location>
</feature>
<protein>
    <submittedName>
        <fullName evidence="12">Cytochrome c1</fullName>
    </submittedName>
</protein>
<dbReference type="InterPro" id="IPR036909">
    <property type="entry name" value="Cyt_c-like_dom_sf"/>
</dbReference>
<evidence type="ECO:0000313" key="12">
    <source>
        <dbReference type="EMBL" id="CDQ09792.1"/>
    </source>
</evidence>
<keyword evidence="6 8" id="KW-0408">Iron</keyword>
<keyword evidence="2 8" id="KW-0349">Heme</keyword>
<feature type="signal peptide" evidence="10">
    <location>
        <begin position="1"/>
        <end position="34"/>
    </location>
</feature>
<name>A0A060UMB6_9PROT</name>
<feature type="binding site" description="covalent" evidence="8">
    <location>
        <position position="67"/>
    </location>
    <ligand>
        <name>heme c</name>
        <dbReference type="ChEBI" id="CHEBI:61717"/>
    </ligand>
</feature>
<gene>
    <name evidence="12" type="primary">petC</name>
    <name evidence="12" type="ORF">AFERRI_30438</name>
</gene>
<evidence type="ECO:0000256" key="4">
    <source>
        <dbReference type="ARBA" id="ARBA00022723"/>
    </source>
</evidence>